<dbReference type="InterPro" id="IPR027417">
    <property type="entry name" value="P-loop_NTPase"/>
</dbReference>
<dbReference type="PANTHER" id="PTHR34301:SF8">
    <property type="entry name" value="ATPASE DOMAIN-CONTAINING PROTEIN"/>
    <property type="match status" value="1"/>
</dbReference>
<sequence>MSTSIYNVFPIQKSLGQKFWEHIKLLRPVLRVNALSGEPELSLDVSKSEQIEKTIPQLFAFLEQQHKRVVIAIDEFQQILFYPEKNVEALLRTAIQELNNVSFVFLGSDGRLMTEIFNNAKRPFYASTKYLILDKISVKSYTDFIERMFAKNNILLDGNIATSILKFTQRHTFYTQQLCHEIFANNDTRVREQIVVQTLYRLLQQNEPIYFQYRNLLTKSQWKVLKAVAIEEKVARPYTQDFMQRHRLGSSSNVKRGLDALVEKSIVYHNLSVEQPFYEVQDKFLMRWLQNN</sequence>
<comment type="caution">
    <text evidence="1">The sequence shown here is derived from an EMBL/GenBank/DDBJ whole genome shotgun (WGS) entry which is preliminary data.</text>
</comment>
<gene>
    <name evidence="1" type="ORF">SDC9_86535</name>
</gene>
<organism evidence="1">
    <name type="scientific">bioreactor metagenome</name>
    <dbReference type="NCBI Taxonomy" id="1076179"/>
    <lineage>
        <taxon>unclassified sequences</taxon>
        <taxon>metagenomes</taxon>
        <taxon>ecological metagenomes</taxon>
    </lineage>
</organism>
<dbReference type="EMBL" id="VSSQ01008805">
    <property type="protein sequence ID" value="MPM39899.1"/>
    <property type="molecule type" value="Genomic_DNA"/>
</dbReference>
<evidence type="ECO:0008006" key="2">
    <source>
        <dbReference type="Google" id="ProtNLM"/>
    </source>
</evidence>
<evidence type="ECO:0000313" key="1">
    <source>
        <dbReference type="EMBL" id="MPM39899.1"/>
    </source>
</evidence>
<dbReference type="SUPFAM" id="SSF52540">
    <property type="entry name" value="P-loop containing nucleoside triphosphate hydrolases"/>
    <property type="match status" value="1"/>
</dbReference>
<dbReference type="Gene3D" id="3.40.50.300">
    <property type="entry name" value="P-loop containing nucleotide triphosphate hydrolases"/>
    <property type="match status" value="1"/>
</dbReference>
<dbReference type="AlphaFoldDB" id="A0A644ZGH4"/>
<name>A0A644ZGH4_9ZZZZ</name>
<reference evidence="1" key="1">
    <citation type="submission" date="2019-08" db="EMBL/GenBank/DDBJ databases">
        <authorList>
            <person name="Kucharzyk K."/>
            <person name="Murdoch R.W."/>
            <person name="Higgins S."/>
            <person name="Loffler F."/>
        </authorList>
    </citation>
    <scope>NUCLEOTIDE SEQUENCE</scope>
</reference>
<proteinExistence type="predicted"/>
<protein>
    <recommendedName>
        <fullName evidence="2">ATPase domain-containing protein</fullName>
    </recommendedName>
</protein>
<accession>A0A644ZGH4</accession>
<dbReference type="PANTHER" id="PTHR34301">
    <property type="entry name" value="DNA-BINDING PROTEIN-RELATED"/>
    <property type="match status" value="1"/>
</dbReference>